<feature type="domain" description="Ig-like" evidence="9">
    <location>
        <begin position="35"/>
        <end position="110"/>
    </location>
</feature>
<dbReference type="GO" id="GO:0005911">
    <property type="term" value="C:cell-cell junction"/>
    <property type="evidence" value="ECO:0007669"/>
    <property type="project" value="TreeGrafter"/>
</dbReference>
<feature type="transmembrane region" description="Helical" evidence="7">
    <location>
        <begin position="304"/>
        <end position="325"/>
    </location>
</feature>
<evidence type="ECO:0000313" key="11">
    <source>
        <dbReference type="Proteomes" id="UP000639338"/>
    </source>
</evidence>
<keyword evidence="2 7" id="KW-0472">Membrane</keyword>
<evidence type="ECO:0000256" key="6">
    <source>
        <dbReference type="SAM" id="MobiDB-lite"/>
    </source>
</evidence>
<organism evidence="10 11">
    <name type="scientific">Aphidius gifuensis</name>
    <name type="common">Parasitoid wasp</name>
    <dbReference type="NCBI Taxonomy" id="684658"/>
    <lineage>
        <taxon>Eukaryota</taxon>
        <taxon>Metazoa</taxon>
        <taxon>Ecdysozoa</taxon>
        <taxon>Arthropoda</taxon>
        <taxon>Hexapoda</taxon>
        <taxon>Insecta</taxon>
        <taxon>Pterygota</taxon>
        <taxon>Neoptera</taxon>
        <taxon>Endopterygota</taxon>
        <taxon>Hymenoptera</taxon>
        <taxon>Apocrita</taxon>
        <taxon>Ichneumonoidea</taxon>
        <taxon>Braconidae</taxon>
        <taxon>Aphidiinae</taxon>
        <taxon>Aphidius</taxon>
    </lineage>
</organism>
<evidence type="ECO:0000256" key="8">
    <source>
        <dbReference type="SAM" id="SignalP"/>
    </source>
</evidence>
<feature type="signal peptide" evidence="8">
    <location>
        <begin position="1"/>
        <end position="23"/>
    </location>
</feature>
<evidence type="ECO:0000256" key="1">
    <source>
        <dbReference type="ARBA" id="ARBA00004479"/>
    </source>
</evidence>
<keyword evidence="8" id="KW-0732">Signal</keyword>
<evidence type="ECO:0000256" key="4">
    <source>
        <dbReference type="ARBA" id="ARBA00023180"/>
    </source>
</evidence>
<dbReference type="InterPro" id="IPR013783">
    <property type="entry name" value="Ig-like_fold"/>
</dbReference>
<protein>
    <recommendedName>
        <fullName evidence="9">Ig-like domain-containing protein</fullName>
    </recommendedName>
</protein>
<dbReference type="InterPro" id="IPR051275">
    <property type="entry name" value="Cell_adhesion_signaling"/>
</dbReference>
<name>A0A835CUD9_APHGI</name>
<dbReference type="PANTHER" id="PTHR11640:SF164">
    <property type="entry name" value="MAM DOMAIN-CONTAINING GLYCOSYLPHOSPHATIDYLINOSITOL ANCHOR PROTEIN 1"/>
    <property type="match status" value="1"/>
</dbReference>
<dbReference type="SMART" id="SM00408">
    <property type="entry name" value="IGc2"/>
    <property type="match status" value="2"/>
</dbReference>
<evidence type="ECO:0000256" key="5">
    <source>
        <dbReference type="ARBA" id="ARBA00023319"/>
    </source>
</evidence>
<dbReference type="Gene3D" id="2.60.40.10">
    <property type="entry name" value="Immunoglobulins"/>
    <property type="match status" value="2"/>
</dbReference>
<dbReference type="GO" id="GO:0005886">
    <property type="term" value="C:plasma membrane"/>
    <property type="evidence" value="ECO:0007669"/>
    <property type="project" value="TreeGrafter"/>
</dbReference>
<feature type="compositionally biased region" description="Basic and acidic residues" evidence="6">
    <location>
        <begin position="349"/>
        <end position="359"/>
    </location>
</feature>
<feature type="domain" description="Ig-like" evidence="9">
    <location>
        <begin position="197"/>
        <end position="292"/>
    </location>
</feature>
<sequence>MTRQTSILLSFLYLACTLAMIQAETYNGTGPIVVGQPWSITCQGGPDDNFQSSLGWTRNGQTIPELSKAQISIKYDQNNTSTLSSSSATEAHDGKYSCLMSNSKSFYDLTIIRDFVSKIKLKKTPLIIKCENITDNSDIIWKMEDKVINEQKMFKIDAKNLTLTVDPADDDTSIFNKSITCSPKNSTTPASKFKIFPKPIPTMNPHSVAVEGEKLTLYCHNKNNFYPSIKIKWQFKNQDINDTSRITYKSDDNQIEKSMLIIEKPTLDDAGEWSCRAAYDKNDLNNDDIEVATTTLRVKDKLAALWPFLGICAEVFILCTIILIYEKKRNKSDLEESDTDQSPDTKPASNKDSDVRHRK</sequence>
<dbReference type="InterPro" id="IPR036179">
    <property type="entry name" value="Ig-like_dom_sf"/>
</dbReference>
<evidence type="ECO:0000256" key="7">
    <source>
        <dbReference type="SAM" id="Phobius"/>
    </source>
</evidence>
<comment type="caution">
    <text evidence="10">The sequence shown here is derived from an EMBL/GenBank/DDBJ whole genome shotgun (WGS) entry which is preliminary data.</text>
</comment>
<accession>A0A835CUD9</accession>
<dbReference type="GO" id="GO:0098609">
    <property type="term" value="P:cell-cell adhesion"/>
    <property type="evidence" value="ECO:0007669"/>
    <property type="project" value="TreeGrafter"/>
</dbReference>
<dbReference type="InterPro" id="IPR003598">
    <property type="entry name" value="Ig_sub2"/>
</dbReference>
<reference evidence="10 11" key="1">
    <citation type="submission" date="2020-08" db="EMBL/GenBank/DDBJ databases">
        <title>Aphidius gifuensis genome sequencing and assembly.</title>
        <authorList>
            <person name="Du Z."/>
        </authorList>
    </citation>
    <scope>NUCLEOTIDE SEQUENCE [LARGE SCALE GENOMIC DNA]</scope>
    <source>
        <strain evidence="10">YNYX2018</strain>
        <tissue evidence="10">Adults</tissue>
    </source>
</reference>
<dbReference type="OrthoDB" id="5970915at2759"/>
<evidence type="ECO:0000313" key="10">
    <source>
        <dbReference type="EMBL" id="KAF7994233.1"/>
    </source>
</evidence>
<evidence type="ECO:0000259" key="9">
    <source>
        <dbReference type="PROSITE" id="PS50835"/>
    </source>
</evidence>
<keyword evidence="7" id="KW-0812">Transmembrane</keyword>
<feature type="region of interest" description="Disordered" evidence="6">
    <location>
        <begin position="330"/>
        <end position="359"/>
    </location>
</feature>
<evidence type="ECO:0000256" key="2">
    <source>
        <dbReference type="ARBA" id="ARBA00023136"/>
    </source>
</evidence>
<dbReference type="EMBL" id="JACMRX010000002">
    <property type="protein sequence ID" value="KAF7994233.1"/>
    <property type="molecule type" value="Genomic_DNA"/>
</dbReference>
<dbReference type="InterPro" id="IPR003599">
    <property type="entry name" value="Ig_sub"/>
</dbReference>
<dbReference type="SUPFAM" id="SSF48726">
    <property type="entry name" value="Immunoglobulin"/>
    <property type="match status" value="2"/>
</dbReference>
<keyword evidence="3" id="KW-1015">Disulfide bond</keyword>
<keyword evidence="5" id="KW-0393">Immunoglobulin domain</keyword>
<evidence type="ECO:0000256" key="3">
    <source>
        <dbReference type="ARBA" id="ARBA00023157"/>
    </source>
</evidence>
<keyword evidence="7" id="KW-1133">Transmembrane helix</keyword>
<dbReference type="PROSITE" id="PS50835">
    <property type="entry name" value="IG_LIKE"/>
    <property type="match status" value="2"/>
</dbReference>
<keyword evidence="11" id="KW-1185">Reference proteome</keyword>
<dbReference type="SMART" id="SM00409">
    <property type="entry name" value="IG"/>
    <property type="match status" value="2"/>
</dbReference>
<dbReference type="GO" id="GO:0050839">
    <property type="term" value="F:cell adhesion molecule binding"/>
    <property type="evidence" value="ECO:0007669"/>
    <property type="project" value="TreeGrafter"/>
</dbReference>
<dbReference type="Pfam" id="PF00047">
    <property type="entry name" value="ig"/>
    <property type="match status" value="1"/>
</dbReference>
<gene>
    <name evidence="10" type="ORF">HCN44_003323</name>
</gene>
<comment type="subcellular location">
    <subcellularLocation>
        <location evidence="1">Membrane</location>
        <topology evidence="1">Single-pass type I membrane protein</topology>
    </subcellularLocation>
</comment>
<keyword evidence="4" id="KW-0325">Glycoprotein</keyword>
<feature type="chain" id="PRO_5032790335" description="Ig-like domain-containing protein" evidence="8">
    <location>
        <begin position="24"/>
        <end position="359"/>
    </location>
</feature>
<dbReference type="InterPro" id="IPR013151">
    <property type="entry name" value="Immunoglobulin_dom"/>
</dbReference>
<dbReference type="Proteomes" id="UP000639338">
    <property type="component" value="Unassembled WGS sequence"/>
</dbReference>
<dbReference type="Pfam" id="PF13927">
    <property type="entry name" value="Ig_3"/>
    <property type="match status" value="1"/>
</dbReference>
<dbReference type="InterPro" id="IPR007110">
    <property type="entry name" value="Ig-like_dom"/>
</dbReference>
<dbReference type="PANTHER" id="PTHR11640">
    <property type="entry name" value="NEPHRIN"/>
    <property type="match status" value="1"/>
</dbReference>
<dbReference type="AlphaFoldDB" id="A0A835CUD9"/>
<proteinExistence type="predicted"/>